<name>A0A8I6SSL6_CIMLE</name>
<keyword evidence="3" id="KW-0812">Transmembrane</keyword>
<comment type="subcellular location">
    <subcellularLocation>
        <location evidence="1">Membrane</location>
        <topology evidence="1">Single-pass type I membrane protein</topology>
    </subcellularLocation>
</comment>
<evidence type="ECO:0000256" key="4">
    <source>
        <dbReference type="ARBA" id="ARBA00022729"/>
    </source>
</evidence>
<dbReference type="OMA" id="EIMTGFC"/>
<dbReference type="GO" id="GO:0016020">
    <property type="term" value="C:membrane"/>
    <property type="evidence" value="ECO:0007669"/>
    <property type="project" value="UniProtKB-SubCell"/>
</dbReference>
<evidence type="ECO:0000256" key="6">
    <source>
        <dbReference type="ARBA" id="ARBA00023136"/>
    </source>
</evidence>
<feature type="domain" description="Ig-like" evidence="8">
    <location>
        <begin position="103"/>
        <end position="177"/>
    </location>
</feature>
<evidence type="ECO:0000256" key="3">
    <source>
        <dbReference type="ARBA" id="ARBA00022692"/>
    </source>
</evidence>
<dbReference type="PANTHER" id="PTHR32178:SF6">
    <property type="entry name" value="IG-LIKE DOMAIN-CONTAINING PROTEIN"/>
    <property type="match status" value="1"/>
</dbReference>
<dbReference type="InterPro" id="IPR013783">
    <property type="entry name" value="Ig-like_fold"/>
</dbReference>
<evidence type="ECO:0000313" key="9">
    <source>
        <dbReference type="EnsemblMetazoa" id="XP_024081609.1"/>
    </source>
</evidence>
<keyword evidence="5" id="KW-1133">Transmembrane helix</keyword>
<dbReference type="InterPro" id="IPR013151">
    <property type="entry name" value="Immunoglobulin_dom"/>
</dbReference>
<dbReference type="SUPFAM" id="SSF48726">
    <property type="entry name" value="Immunoglobulin"/>
    <property type="match status" value="1"/>
</dbReference>
<reference evidence="9" key="1">
    <citation type="submission" date="2022-01" db="UniProtKB">
        <authorList>
            <consortium name="EnsemblMetazoa"/>
        </authorList>
    </citation>
    <scope>IDENTIFICATION</scope>
</reference>
<dbReference type="InterPro" id="IPR039311">
    <property type="entry name" value="FAM187A/B"/>
</dbReference>
<protein>
    <recommendedName>
        <fullName evidence="8">Ig-like domain-containing protein</fullName>
    </recommendedName>
</protein>
<accession>A0A8I6SSL6</accession>
<dbReference type="SMART" id="SM00409">
    <property type="entry name" value="IG"/>
    <property type="match status" value="1"/>
</dbReference>
<dbReference type="OrthoDB" id="6434091at2759"/>
<dbReference type="AlphaFoldDB" id="A0A8I6SSL6"/>
<dbReference type="InterPro" id="IPR036179">
    <property type="entry name" value="Ig-like_dom_sf"/>
</dbReference>
<comment type="similarity">
    <text evidence="2">Belongs to the FAM187 family.</text>
</comment>
<proteinExistence type="inferred from homology"/>
<evidence type="ECO:0000256" key="5">
    <source>
        <dbReference type="ARBA" id="ARBA00022989"/>
    </source>
</evidence>
<evidence type="ECO:0000256" key="2">
    <source>
        <dbReference type="ARBA" id="ARBA00008727"/>
    </source>
</evidence>
<sequence length="318" mass="36320">MYYILSVLLITTPGRFSSHTLEDFRQRVDALRDGLKEGLPVKSPGPTNEVKYVHLSTLEYPKNNLQKLSRIRQLWELYYDCLNSQLQALSSRSMRPVAVSLYEGASVRLDCLFCPSPRQEPGSVKWFHQKTLTGAHIQIEDADKMNSDDSLNIYDAGPEDAGIYYCTFGNTKTSSYFVHVFDDEEPLLQVKFDSTYSKTSEILDGIVLKTVWSDWSSCTRCDKVGRRLKFGACFVFASIPSFISHYNETYKLLEYFNNGLPCRSPLLPGWFTKIELVRNTPNKVFLGYCKEACTDTFFEVRDEKGLLMNIVNNSAGKF</sequence>
<dbReference type="GeneID" id="106662263"/>
<evidence type="ECO:0000313" key="10">
    <source>
        <dbReference type="Proteomes" id="UP000494040"/>
    </source>
</evidence>
<keyword evidence="10" id="KW-1185">Reference proteome</keyword>
<dbReference type="Gene3D" id="2.60.40.10">
    <property type="entry name" value="Immunoglobulins"/>
    <property type="match status" value="1"/>
</dbReference>
<organism evidence="9 10">
    <name type="scientific">Cimex lectularius</name>
    <name type="common">Bed bug</name>
    <name type="synonym">Acanthia lectularia</name>
    <dbReference type="NCBI Taxonomy" id="79782"/>
    <lineage>
        <taxon>Eukaryota</taxon>
        <taxon>Metazoa</taxon>
        <taxon>Ecdysozoa</taxon>
        <taxon>Arthropoda</taxon>
        <taxon>Hexapoda</taxon>
        <taxon>Insecta</taxon>
        <taxon>Pterygota</taxon>
        <taxon>Neoptera</taxon>
        <taxon>Paraneoptera</taxon>
        <taxon>Hemiptera</taxon>
        <taxon>Heteroptera</taxon>
        <taxon>Panheteroptera</taxon>
        <taxon>Cimicomorpha</taxon>
        <taxon>Cimicidae</taxon>
        <taxon>Cimex</taxon>
    </lineage>
</organism>
<keyword evidence="6" id="KW-0472">Membrane</keyword>
<dbReference type="Pfam" id="PF00047">
    <property type="entry name" value="ig"/>
    <property type="match status" value="1"/>
</dbReference>
<keyword evidence="4" id="KW-0732">Signal</keyword>
<keyword evidence="7" id="KW-0325">Glycoprotein</keyword>
<dbReference type="Proteomes" id="UP000494040">
    <property type="component" value="Unassembled WGS sequence"/>
</dbReference>
<dbReference type="EnsemblMetazoa" id="XM_024225841.1">
    <property type="protein sequence ID" value="XP_024081609.1"/>
    <property type="gene ID" value="LOC106662263"/>
</dbReference>
<dbReference type="RefSeq" id="XP_024081609.1">
    <property type="nucleotide sequence ID" value="XM_024225841.1"/>
</dbReference>
<dbReference type="PANTHER" id="PTHR32178">
    <property type="entry name" value="FAM187"/>
    <property type="match status" value="1"/>
</dbReference>
<evidence type="ECO:0000256" key="7">
    <source>
        <dbReference type="ARBA" id="ARBA00023180"/>
    </source>
</evidence>
<evidence type="ECO:0000256" key="1">
    <source>
        <dbReference type="ARBA" id="ARBA00004479"/>
    </source>
</evidence>
<dbReference type="PROSITE" id="PS50835">
    <property type="entry name" value="IG_LIKE"/>
    <property type="match status" value="1"/>
</dbReference>
<dbReference type="InterPro" id="IPR007110">
    <property type="entry name" value="Ig-like_dom"/>
</dbReference>
<dbReference type="InterPro" id="IPR003599">
    <property type="entry name" value="Ig_sub"/>
</dbReference>
<dbReference type="KEGG" id="clec:106662263"/>
<evidence type="ECO:0000259" key="8">
    <source>
        <dbReference type="PROSITE" id="PS50835"/>
    </source>
</evidence>